<protein>
    <submittedName>
        <fullName evidence="2">DUF3392 family protein</fullName>
    </submittedName>
</protein>
<dbReference type="InterPro" id="IPR021813">
    <property type="entry name" value="DUF3392"/>
</dbReference>
<organism evidence="2 3">
    <name type="scientific">Oceanobacter antarcticus</name>
    <dbReference type="NCBI Taxonomy" id="3133425"/>
    <lineage>
        <taxon>Bacteria</taxon>
        <taxon>Pseudomonadati</taxon>
        <taxon>Pseudomonadota</taxon>
        <taxon>Gammaproteobacteria</taxon>
        <taxon>Oceanospirillales</taxon>
        <taxon>Oceanospirillaceae</taxon>
        <taxon>Oceanobacter</taxon>
    </lineage>
</organism>
<reference evidence="2 3" key="1">
    <citation type="submission" date="2024-03" db="EMBL/GenBank/DDBJ databases">
        <title>High-quality draft genome sequence of Oceanobacter sp. wDCs-4.</title>
        <authorList>
            <person name="Dong C."/>
        </authorList>
    </citation>
    <scope>NUCLEOTIDE SEQUENCE [LARGE SCALE GENOMIC DNA]</scope>
    <source>
        <strain evidence="3">wDCs-4</strain>
    </source>
</reference>
<evidence type="ECO:0000313" key="3">
    <source>
        <dbReference type="Proteomes" id="UP001620597"/>
    </source>
</evidence>
<evidence type="ECO:0000313" key="2">
    <source>
        <dbReference type="EMBL" id="MFK4753030.1"/>
    </source>
</evidence>
<feature type="transmembrane region" description="Helical" evidence="1">
    <location>
        <begin position="76"/>
        <end position="100"/>
    </location>
</feature>
<proteinExistence type="predicted"/>
<dbReference type="RefSeq" id="WP_369855952.1">
    <property type="nucleotide sequence ID" value="NZ_JBBKTX010000013.1"/>
</dbReference>
<comment type="caution">
    <text evidence="2">The sequence shown here is derived from an EMBL/GenBank/DDBJ whole genome shotgun (WGS) entry which is preliminary data.</text>
</comment>
<feature type="transmembrane region" description="Helical" evidence="1">
    <location>
        <begin position="18"/>
        <end position="35"/>
    </location>
</feature>
<feature type="transmembrane region" description="Helical" evidence="1">
    <location>
        <begin position="47"/>
        <end position="70"/>
    </location>
</feature>
<evidence type="ECO:0000256" key="1">
    <source>
        <dbReference type="SAM" id="Phobius"/>
    </source>
</evidence>
<dbReference type="EMBL" id="JBBKTX010000013">
    <property type="protein sequence ID" value="MFK4753030.1"/>
    <property type="molecule type" value="Genomic_DNA"/>
</dbReference>
<keyword evidence="1" id="KW-1133">Transmembrane helix</keyword>
<accession>A0ABW8NJ82</accession>
<gene>
    <name evidence="2" type="ORF">WG929_11465</name>
</gene>
<dbReference type="Pfam" id="PF11872">
    <property type="entry name" value="DUF3392"/>
    <property type="match status" value="1"/>
</dbReference>
<sequence length="106" mass="11709">MALLISLSGWLRPYNDEIALAIIATLLVVFGDSINRTVRKLVRQYWVGFRVLIFVALCTFGYGTLTVWLVPLLARVLIGLSAPVYVASVVGSFLVLGILAERYHKG</sequence>
<name>A0ABW8NJ82_9GAMM</name>
<keyword evidence="1" id="KW-0472">Membrane</keyword>
<keyword evidence="1" id="KW-0812">Transmembrane</keyword>
<keyword evidence="3" id="KW-1185">Reference proteome</keyword>
<dbReference type="Proteomes" id="UP001620597">
    <property type="component" value="Unassembled WGS sequence"/>
</dbReference>